<feature type="transmembrane region" description="Helical" evidence="7">
    <location>
        <begin position="341"/>
        <end position="362"/>
    </location>
</feature>
<dbReference type="GO" id="GO:0042773">
    <property type="term" value="P:ATP synthesis coupled electron transport"/>
    <property type="evidence" value="ECO:0007669"/>
    <property type="project" value="InterPro"/>
</dbReference>
<feature type="transmembrane region" description="Helical" evidence="7">
    <location>
        <begin position="467"/>
        <end position="489"/>
    </location>
</feature>
<evidence type="ECO:0000256" key="4">
    <source>
        <dbReference type="ARBA" id="ARBA00022989"/>
    </source>
</evidence>
<name>K8E8M0_9CHLO</name>
<dbReference type="GO" id="GO:0008137">
    <property type="term" value="F:NADH dehydrogenase (ubiquinone) activity"/>
    <property type="evidence" value="ECO:0007669"/>
    <property type="project" value="InterPro"/>
</dbReference>
<comment type="subcellular location">
    <subcellularLocation>
        <location evidence="1">Membrane</location>
        <topology evidence="1">Multi-pass membrane protein</topology>
    </subcellularLocation>
</comment>
<dbReference type="InterPro" id="IPR010096">
    <property type="entry name" value="NADH-Q_OxRdtase_suN/2"/>
</dbReference>
<keyword evidence="3" id="KW-1278">Translocase</keyword>
<dbReference type="Proteomes" id="UP000198341">
    <property type="component" value="Mitochondrion MT"/>
</dbReference>
<dbReference type="HAMAP" id="MF_00445">
    <property type="entry name" value="NDH1_NuoN_1"/>
    <property type="match status" value="1"/>
</dbReference>
<dbReference type="EMBL" id="FO082258">
    <property type="protein sequence ID" value="CCO13931.1"/>
    <property type="molecule type" value="Genomic_DNA"/>
</dbReference>
<evidence type="ECO:0000256" key="1">
    <source>
        <dbReference type="ARBA" id="ARBA00004141"/>
    </source>
</evidence>
<evidence type="ECO:0000256" key="7">
    <source>
        <dbReference type="SAM" id="Phobius"/>
    </source>
</evidence>
<dbReference type="InterPro" id="IPR001750">
    <property type="entry name" value="ND/Mrp_TM"/>
</dbReference>
<keyword evidence="4 7" id="KW-1133">Transmembrane helix</keyword>
<evidence type="ECO:0000259" key="8">
    <source>
        <dbReference type="Pfam" id="PF00361"/>
    </source>
</evidence>
<feature type="transmembrane region" description="Helical" evidence="7">
    <location>
        <begin position="411"/>
        <end position="441"/>
    </location>
</feature>
<evidence type="ECO:0000313" key="10">
    <source>
        <dbReference type="Proteomes" id="UP000198341"/>
    </source>
</evidence>
<evidence type="ECO:0000256" key="2">
    <source>
        <dbReference type="ARBA" id="ARBA00022692"/>
    </source>
</evidence>
<keyword evidence="6 7" id="KW-0472">Membrane</keyword>
<feature type="transmembrane region" description="Helical" evidence="7">
    <location>
        <begin position="219"/>
        <end position="243"/>
    </location>
</feature>
<feature type="transmembrane region" description="Helical" evidence="7">
    <location>
        <begin position="86"/>
        <end position="107"/>
    </location>
</feature>
<feature type="domain" description="NADH:quinone oxidoreductase/Mrp antiporter transmembrane" evidence="8">
    <location>
        <begin position="134"/>
        <end position="436"/>
    </location>
</feature>
<feature type="transmembrane region" description="Helical" evidence="7">
    <location>
        <begin position="12"/>
        <end position="36"/>
    </location>
</feature>
<evidence type="ECO:0000256" key="5">
    <source>
        <dbReference type="ARBA" id="ARBA00023027"/>
    </source>
</evidence>
<dbReference type="GO" id="GO:0016020">
    <property type="term" value="C:membrane"/>
    <property type="evidence" value="ECO:0007669"/>
    <property type="project" value="UniProtKB-SubCell"/>
</dbReference>
<keyword evidence="2 7" id="KW-0812">Transmembrane</keyword>
<feature type="transmembrane region" description="Helical" evidence="7">
    <location>
        <begin position="383"/>
        <end position="405"/>
    </location>
</feature>
<gene>
    <name evidence="9" type="primary">nad2</name>
    <name evidence="9" type="ordered locus">BathyMg00060</name>
</gene>
<keyword evidence="10" id="KW-1185">Reference proteome</keyword>
<proteinExistence type="inferred from homology"/>
<reference evidence="9 10" key="1">
    <citation type="submission" date="2011-10" db="EMBL/GenBank/DDBJ databases">
        <authorList>
            <person name="Genoscope - CEA"/>
        </authorList>
    </citation>
    <scope>NUCLEOTIDE SEQUENCE [LARGE SCALE GENOMIC DNA]</scope>
    <source>
        <strain evidence="9 10">RCC 1105</strain>
    </source>
</reference>
<dbReference type="STRING" id="41875.K8E8M0"/>
<organism evidence="9 10">
    <name type="scientific">Bathycoccus prasinos</name>
    <dbReference type="NCBI Taxonomy" id="41875"/>
    <lineage>
        <taxon>Eukaryota</taxon>
        <taxon>Viridiplantae</taxon>
        <taxon>Chlorophyta</taxon>
        <taxon>Mamiellophyceae</taxon>
        <taxon>Mamiellales</taxon>
        <taxon>Bathycoccaceae</taxon>
        <taxon>Bathycoccus</taxon>
    </lineage>
</organism>
<evidence type="ECO:0000313" key="9">
    <source>
        <dbReference type="EMBL" id="CCO13931.1"/>
    </source>
</evidence>
<dbReference type="AlphaFoldDB" id="K8E8M0"/>
<dbReference type="PRINTS" id="PR01434">
    <property type="entry name" value="NADHDHGNASE5"/>
</dbReference>
<feature type="non-terminal residue" evidence="9">
    <location>
        <position position="493"/>
    </location>
</feature>
<keyword evidence="5" id="KW-0520">NAD</keyword>
<accession>K8E8M0</accession>
<feature type="transmembrane region" description="Helical" evidence="7">
    <location>
        <begin position="286"/>
        <end position="307"/>
    </location>
</feature>
<feature type="transmembrane region" description="Helical" evidence="7">
    <location>
        <begin position="114"/>
        <end position="132"/>
    </location>
</feature>
<feature type="transmembrane region" description="Helical" evidence="7">
    <location>
        <begin position="314"/>
        <end position="335"/>
    </location>
</feature>
<feature type="transmembrane region" description="Helical" evidence="7">
    <location>
        <begin position="169"/>
        <end position="192"/>
    </location>
</feature>
<evidence type="ECO:0000256" key="6">
    <source>
        <dbReference type="ARBA" id="ARBA00023136"/>
    </source>
</evidence>
<dbReference type="PANTHER" id="PTHR22773">
    <property type="entry name" value="NADH DEHYDROGENASE"/>
    <property type="match status" value="1"/>
</dbReference>
<protein>
    <submittedName>
        <fullName evidence="9">NADH dehydrogenase subunit 2 (Partial)</fullName>
    </submittedName>
</protein>
<sequence>MNFPHLFENDFYAILPELYLTLSTLVLLLFGVFYSTSKKHQSPSMMQTVAWLGLFCLFCTFCLLQNLPFSSMTFFYATLIMDPLSFFFKTLVLLGSGFSLFISLQYFQAEDFKDFEYTLLLLFSTCSMLLLISASDFISMYLAIEMQSLCLYVLAASKRNSEFSTEAGLKYFLLGAFSSGILLFGCSILYGLTGLTGFQSFSKLFSGVGGSLAMETQSFLSVGVLFIAVGFLFKLTAAPFHFWAPDVYEGAPTSVTAFFSIAPKLAIMAVFLRLFLVGFYDFLFSWQSILIVSSLLSLFIGSFGAVSQTRVKRLLVYSSIGHMGYLLMGVASGTVEGVQSVLLYLCIYSVMTLNIFAIVLSLRDEQTGQNVKYIEDMSMLSKSHPLLAFSLTLTMFSMAGIPPLAGFCSKFYLFFAALSSSLYFLAVFGILSSMLSCFYYLRVIKTMYFDQSKQPFQNVKMDHEKSWVITLTTLFVVFFFLYPNVAFLWTQKV</sequence>
<dbReference type="Pfam" id="PF00361">
    <property type="entry name" value="Proton_antipo_M"/>
    <property type="match status" value="1"/>
</dbReference>
<dbReference type="NCBIfam" id="TIGR01770">
    <property type="entry name" value="NDH_I_N"/>
    <property type="match status" value="1"/>
</dbReference>
<feature type="transmembrane region" description="Helical" evidence="7">
    <location>
        <begin position="255"/>
        <end position="280"/>
    </location>
</feature>
<evidence type="ECO:0000256" key="3">
    <source>
        <dbReference type="ARBA" id="ARBA00022967"/>
    </source>
</evidence>
<feature type="transmembrane region" description="Helical" evidence="7">
    <location>
        <begin position="48"/>
        <end position="66"/>
    </location>
</feature>